<gene>
    <name evidence="3" type="primary">HSPBP1</name>
</gene>
<dbReference type="InterPro" id="IPR016024">
    <property type="entry name" value="ARM-type_fold"/>
</dbReference>
<organism evidence="2 3">
    <name type="scientific">Petromyzon marinus</name>
    <name type="common">Sea lamprey</name>
    <dbReference type="NCBI Taxonomy" id="7757"/>
    <lineage>
        <taxon>Eukaryota</taxon>
        <taxon>Metazoa</taxon>
        <taxon>Chordata</taxon>
        <taxon>Craniata</taxon>
        <taxon>Vertebrata</taxon>
        <taxon>Cyclostomata</taxon>
        <taxon>Hyperoartia</taxon>
        <taxon>Petromyzontiformes</taxon>
        <taxon>Petromyzontidae</taxon>
        <taxon>Petromyzon</taxon>
    </lineage>
</organism>
<dbReference type="Gene3D" id="1.25.10.10">
    <property type="entry name" value="Leucine-rich Repeat Variant"/>
    <property type="match status" value="1"/>
</dbReference>
<accession>A0AAJ7XGZ9</accession>
<dbReference type="GO" id="GO:0005783">
    <property type="term" value="C:endoplasmic reticulum"/>
    <property type="evidence" value="ECO:0007669"/>
    <property type="project" value="TreeGrafter"/>
</dbReference>
<evidence type="ECO:0000313" key="3">
    <source>
        <dbReference type="RefSeq" id="XP_032833990.1"/>
    </source>
</evidence>
<dbReference type="InterPro" id="IPR050693">
    <property type="entry name" value="Hsp70_NEF-Inhibitors"/>
</dbReference>
<dbReference type="GO" id="GO:0000774">
    <property type="term" value="F:adenyl-nucleotide exchange factor activity"/>
    <property type="evidence" value="ECO:0007669"/>
    <property type="project" value="TreeGrafter"/>
</dbReference>
<keyword evidence="2" id="KW-1185">Reference proteome</keyword>
<feature type="compositionally biased region" description="Pro residues" evidence="1">
    <location>
        <begin position="88"/>
        <end position="98"/>
    </location>
</feature>
<dbReference type="KEGG" id="pmrn:116956453"/>
<feature type="region of interest" description="Disordered" evidence="1">
    <location>
        <begin position="1"/>
        <end position="46"/>
    </location>
</feature>
<feature type="region of interest" description="Disordered" evidence="1">
    <location>
        <begin position="77"/>
        <end position="104"/>
    </location>
</feature>
<dbReference type="CTD" id="23640"/>
<dbReference type="AlphaFoldDB" id="A0AAJ7XGZ9"/>
<evidence type="ECO:0000256" key="1">
    <source>
        <dbReference type="SAM" id="MobiDB-lite"/>
    </source>
</evidence>
<dbReference type="PANTHER" id="PTHR19316:SF18">
    <property type="entry name" value="HSP70-BINDING PROTEIN 1"/>
    <property type="match status" value="1"/>
</dbReference>
<reference evidence="3" key="1">
    <citation type="submission" date="2025-08" db="UniProtKB">
        <authorList>
            <consortium name="RefSeq"/>
        </authorList>
    </citation>
    <scope>IDENTIFICATION</scope>
    <source>
        <tissue evidence="3">Sperm</tissue>
    </source>
</reference>
<dbReference type="SUPFAM" id="SSF48371">
    <property type="entry name" value="ARM repeat"/>
    <property type="match status" value="1"/>
</dbReference>
<dbReference type="Proteomes" id="UP001318040">
    <property type="component" value="Chromosome 65"/>
</dbReference>
<dbReference type="RefSeq" id="XP_032833990.1">
    <property type="nucleotide sequence ID" value="XM_032978099.1"/>
</dbReference>
<sequence>MAQGGGDPGRPSRISDLPGLLRLAVEAGSEEDAAPGPQGPLPMSIERRQWLQEALSVSMSSAQDDVQLMKQALDILRAGPGGDSEAHPGPPPLPPPGPDAEAPEDLPEVTTRLINALDALLDVTDSIDNAQDFCKLGGMALVVQRYLDADGAELRWRAAELVATCAQNAPRVQEAALELGALPRLLRRADADADARVRVKALLAVSCLVRELPLGRRALAQGDGFSVLLRAMQDPGERPRVKAAFLLHSLLMAGTEHHEELCAMGMVQQLVALLHAPHEPFHEHVLGALCSLVSGHGAALRESRGAELRLRETLLERIGLLEGSEQHLEALEFCRTLLQLTEAPGEEVAMDR</sequence>
<dbReference type="GeneID" id="116956453"/>
<dbReference type="PANTHER" id="PTHR19316">
    <property type="entry name" value="PROTEIN FOLDING REGULATOR"/>
    <property type="match status" value="1"/>
</dbReference>
<dbReference type="InterPro" id="IPR011989">
    <property type="entry name" value="ARM-like"/>
</dbReference>
<evidence type="ECO:0000313" key="2">
    <source>
        <dbReference type="Proteomes" id="UP001318040"/>
    </source>
</evidence>
<protein>
    <submittedName>
        <fullName evidence="3">Hsp70-binding protein 1</fullName>
    </submittedName>
</protein>
<name>A0AAJ7XGZ9_PETMA</name>
<proteinExistence type="predicted"/>